<keyword evidence="16" id="KW-1185">Reference proteome</keyword>
<dbReference type="Pfam" id="PF08264">
    <property type="entry name" value="Anticodon_1"/>
    <property type="match status" value="1"/>
</dbReference>
<dbReference type="FunFam" id="3.40.50.620:FF:000003">
    <property type="entry name" value="Leucine--tRNA ligase"/>
    <property type="match status" value="1"/>
</dbReference>
<dbReference type="PRINTS" id="PR00985">
    <property type="entry name" value="TRNASYNTHLEU"/>
</dbReference>
<keyword evidence="5 9" id="KW-0067">ATP-binding</keyword>
<dbReference type="FunFam" id="1.10.730.10:FF:000002">
    <property type="entry name" value="Leucine--tRNA ligase"/>
    <property type="match status" value="1"/>
</dbReference>
<name>U6B703_9HYPH</name>
<dbReference type="SUPFAM" id="SSF52374">
    <property type="entry name" value="Nucleotidylyl transferase"/>
    <property type="match status" value="1"/>
</dbReference>
<comment type="catalytic activity">
    <reaction evidence="8 9">
        <text>tRNA(Leu) + L-leucine + ATP = L-leucyl-tRNA(Leu) + AMP + diphosphate</text>
        <dbReference type="Rhea" id="RHEA:11688"/>
        <dbReference type="Rhea" id="RHEA-COMP:9613"/>
        <dbReference type="Rhea" id="RHEA-COMP:9622"/>
        <dbReference type="ChEBI" id="CHEBI:30616"/>
        <dbReference type="ChEBI" id="CHEBI:33019"/>
        <dbReference type="ChEBI" id="CHEBI:57427"/>
        <dbReference type="ChEBI" id="CHEBI:78442"/>
        <dbReference type="ChEBI" id="CHEBI:78494"/>
        <dbReference type="ChEBI" id="CHEBI:456215"/>
        <dbReference type="EC" id="6.1.1.4"/>
    </reaction>
</comment>
<evidence type="ECO:0000313" key="16">
    <source>
        <dbReference type="Proteomes" id="UP000017862"/>
    </source>
</evidence>
<dbReference type="SUPFAM" id="SSF50677">
    <property type="entry name" value="ValRS/IleRS/LeuRS editing domain"/>
    <property type="match status" value="1"/>
</dbReference>
<dbReference type="GO" id="GO:0002161">
    <property type="term" value="F:aminoacyl-tRNA deacylase activity"/>
    <property type="evidence" value="ECO:0007669"/>
    <property type="project" value="InterPro"/>
</dbReference>
<evidence type="ECO:0000259" key="14">
    <source>
        <dbReference type="Pfam" id="PF13603"/>
    </source>
</evidence>
<feature type="domain" description="Aminoacyl-tRNA synthetase class Ia" evidence="11">
    <location>
        <begin position="425"/>
        <end position="604"/>
    </location>
</feature>
<dbReference type="Proteomes" id="UP000017862">
    <property type="component" value="Chromosome"/>
</dbReference>
<dbReference type="InterPro" id="IPR001412">
    <property type="entry name" value="aa-tRNA-synth_I_CS"/>
</dbReference>
<dbReference type="GO" id="GO:0004823">
    <property type="term" value="F:leucine-tRNA ligase activity"/>
    <property type="evidence" value="ECO:0007669"/>
    <property type="project" value="UniProtKB-UniRule"/>
</dbReference>
<feature type="domain" description="Methionyl/Valyl/Leucyl/Isoleucyl-tRNA synthetase anticodon-binding" evidence="12">
    <location>
        <begin position="713"/>
        <end position="839"/>
    </location>
</feature>
<feature type="binding site" evidence="9">
    <location>
        <position position="634"/>
    </location>
    <ligand>
        <name>ATP</name>
        <dbReference type="ChEBI" id="CHEBI:30616"/>
    </ligand>
</feature>
<dbReference type="InterPro" id="IPR009080">
    <property type="entry name" value="tRNAsynth_Ia_anticodon-bd"/>
</dbReference>
<evidence type="ECO:0000256" key="9">
    <source>
        <dbReference type="HAMAP-Rule" id="MF_00049"/>
    </source>
</evidence>
<dbReference type="HAMAP" id="MF_00049_B">
    <property type="entry name" value="Leu_tRNA_synth_B"/>
    <property type="match status" value="1"/>
</dbReference>
<dbReference type="HOGENOM" id="CLU_004427_0_0_5"/>
<proteinExistence type="inferred from homology"/>
<feature type="domain" description="Aminoacyl-tRNA synthetase class Ia" evidence="11">
    <location>
        <begin position="631"/>
        <end position="670"/>
    </location>
</feature>
<comment type="similarity">
    <text evidence="1 9 10">Belongs to the class-I aminoacyl-tRNA synthetase family.</text>
</comment>
<keyword evidence="7 9" id="KW-0030">Aminoacyl-tRNA synthetase</keyword>
<evidence type="ECO:0000256" key="1">
    <source>
        <dbReference type="ARBA" id="ARBA00005594"/>
    </source>
</evidence>
<dbReference type="InterPro" id="IPR009008">
    <property type="entry name" value="Val/Leu/Ile-tRNA-synth_edit"/>
</dbReference>
<dbReference type="GO" id="GO:0005829">
    <property type="term" value="C:cytosol"/>
    <property type="evidence" value="ECO:0007669"/>
    <property type="project" value="TreeGrafter"/>
</dbReference>
<dbReference type="eggNOG" id="COG0495">
    <property type="taxonomic scope" value="Bacteria"/>
</dbReference>
<dbReference type="KEGG" id="lar:lam_153"/>
<dbReference type="PATRIC" id="fig|1261131.3.peg.143"/>
<gene>
    <name evidence="9 15" type="primary">leuS</name>
    <name evidence="15" type="ORF">lam_153</name>
</gene>
<evidence type="ECO:0000256" key="8">
    <source>
        <dbReference type="ARBA" id="ARBA00047469"/>
    </source>
</evidence>
<dbReference type="PROSITE" id="PS00178">
    <property type="entry name" value="AA_TRNA_LIGASE_I"/>
    <property type="match status" value="1"/>
</dbReference>
<dbReference type="Gene3D" id="3.10.20.590">
    <property type="match status" value="1"/>
</dbReference>
<feature type="domain" description="Methionyl/Leucyl tRNA synthetase" evidence="13">
    <location>
        <begin position="37"/>
        <end position="172"/>
    </location>
</feature>
<reference evidence="15 16" key="1">
    <citation type="journal article" date="2014" name="Mol. Plant Microbe Interact.">
        <title>The complete genome sequence of Candidatus Liberibacter americanus, associated with citrus Huanglongbing.</title>
        <authorList>
            <person name="Wulff N.A."/>
            <person name="Zhang S."/>
            <person name="Setubal J.C."/>
            <person name="Almeida N.F."/>
            <person name="Martins E.C."/>
            <person name="Harakava R."/>
            <person name="Kumar D."/>
            <person name="Rangel L.T."/>
            <person name="Foissac X."/>
            <person name="Bove J."/>
            <person name="Gabriel D.W."/>
        </authorList>
    </citation>
    <scope>NUCLEOTIDE SEQUENCE [LARGE SCALE GENOMIC DNA]</scope>
    <source>
        <strain evidence="15 16">Sao Paulo</strain>
    </source>
</reference>
<dbReference type="InterPro" id="IPR015413">
    <property type="entry name" value="Methionyl/Leucyl_tRNA_Synth"/>
</dbReference>
<evidence type="ECO:0000313" key="15">
    <source>
        <dbReference type="EMBL" id="AHA27527.1"/>
    </source>
</evidence>
<evidence type="ECO:0000256" key="6">
    <source>
        <dbReference type="ARBA" id="ARBA00022917"/>
    </source>
</evidence>
<evidence type="ECO:0000259" key="11">
    <source>
        <dbReference type="Pfam" id="PF00133"/>
    </source>
</evidence>
<dbReference type="InterPro" id="IPR014729">
    <property type="entry name" value="Rossmann-like_a/b/a_fold"/>
</dbReference>
<dbReference type="EC" id="6.1.1.4" evidence="9"/>
<dbReference type="FunFam" id="3.40.50.620:FF:000056">
    <property type="entry name" value="Leucine--tRNA ligase"/>
    <property type="match status" value="1"/>
</dbReference>
<dbReference type="Pfam" id="PF13603">
    <property type="entry name" value="tRNA-synt_1_2"/>
    <property type="match status" value="1"/>
</dbReference>
<dbReference type="NCBIfam" id="TIGR00396">
    <property type="entry name" value="leuS_bact"/>
    <property type="match status" value="1"/>
</dbReference>
<dbReference type="SUPFAM" id="SSF47323">
    <property type="entry name" value="Anticodon-binding domain of a subclass of class I aminoacyl-tRNA synthetases"/>
    <property type="match status" value="1"/>
</dbReference>
<dbReference type="Pfam" id="PF00133">
    <property type="entry name" value="tRNA-synt_1"/>
    <property type="match status" value="2"/>
</dbReference>
<dbReference type="GO" id="GO:0006429">
    <property type="term" value="P:leucyl-tRNA aminoacylation"/>
    <property type="evidence" value="ECO:0007669"/>
    <property type="project" value="UniProtKB-UniRule"/>
</dbReference>
<dbReference type="EMBL" id="CP006604">
    <property type="protein sequence ID" value="AHA27527.1"/>
    <property type="molecule type" value="Genomic_DNA"/>
</dbReference>
<evidence type="ECO:0000256" key="5">
    <source>
        <dbReference type="ARBA" id="ARBA00022840"/>
    </source>
</evidence>
<feature type="domain" description="Leucyl-tRNA synthetase editing" evidence="14">
    <location>
        <begin position="222"/>
        <end position="411"/>
    </location>
</feature>
<evidence type="ECO:0000256" key="3">
    <source>
        <dbReference type="ARBA" id="ARBA00022598"/>
    </source>
</evidence>
<evidence type="ECO:0000256" key="7">
    <source>
        <dbReference type="ARBA" id="ARBA00023146"/>
    </source>
</evidence>
<organism evidence="15 16">
    <name type="scientific">Candidatus Liberibacter americanus str. Sao Paulo</name>
    <dbReference type="NCBI Taxonomy" id="1261131"/>
    <lineage>
        <taxon>Bacteria</taxon>
        <taxon>Pseudomonadati</taxon>
        <taxon>Pseudomonadota</taxon>
        <taxon>Alphaproteobacteria</taxon>
        <taxon>Hyphomicrobiales</taxon>
        <taxon>Rhizobiaceae</taxon>
        <taxon>Liberibacter</taxon>
    </lineage>
</organism>
<protein>
    <recommendedName>
        <fullName evidence="9">Leucine--tRNA ligase</fullName>
        <ecNumber evidence="9">6.1.1.4</ecNumber>
    </recommendedName>
    <alternativeName>
        <fullName evidence="9">Leucyl-tRNA synthetase</fullName>
        <shortName evidence="9">LeuRS</shortName>
    </alternativeName>
</protein>
<dbReference type="InterPro" id="IPR002302">
    <property type="entry name" value="Leu-tRNA-ligase"/>
</dbReference>
<comment type="subcellular location">
    <subcellularLocation>
        <location evidence="9">Cytoplasm</location>
    </subcellularLocation>
</comment>
<keyword evidence="6 9" id="KW-0648">Protein biosynthesis</keyword>
<dbReference type="GO" id="GO:0005524">
    <property type="term" value="F:ATP binding"/>
    <property type="evidence" value="ECO:0007669"/>
    <property type="project" value="UniProtKB-UniRule"/>
</dbReference>
<dbReference type="Gene3D" id="1.10.730.10">
    <property type="entry name" value="Isoleucyl-tRNA Synthetase, Domain 1"/>
    <property type="match status" value="1"/>
</dbReference>
<dbReference type="InterPro" id="IPR025709">
    <property type="entry name" value="Leu_tRNA-synth_edit"/>
</dbReference>
<feature type="short sequence motif" description="'KMSKS' region" evidence="9">
    <location>
        <begin position="631"/>
        <end position="635"/>
    </location>
</feature>
<feature type="short sequence motif" description="'HIGH' region" evidence="9">
    <location>
        <begin position="43"/>
        <end position="53"/>
    </location>
</feature>
<dbReference type="AlphaFoldDB" id="U6B703"/>
<dbReference type="CDD" id="cd07958">
    <property type="entry name" value="Anticodon_Ia_Leu_BEm"/>
    <property type="match status" value="1"/>
</dbReference>
<dbReference type="STRING" id="1261131.lam_153"/>
<dbReference type="Pfam" id="PF09334">
    <property type="entry name" value="tRNA-synt_1g"/>
    <property type="match status" value="1"/>
</dbReference>
<evidence type="ECO:0000259" key="13">
    <source>
        <dbReference type="Pfam" id="PF09334"/>
    </source>
</evidence>
<keyword evidence="2 9" id="KW-0963">Cytoplasm</keyword>
<dbReference type="InterPro" id="IPR002300">
    <property type="entry name" value="aa-tRNA-synth_Ia"/>
</dbReference>
<dbReference type="Gene3D" id="2.20.28.290">
    <property type="match status" value="1"/>
</dbReference>
<dbReference type="PANTHER" id="PTHR43740">
    <property type="entry name" value="LEUCYL-TRNA SYNTHETASE"/>
    <property type="match status" value="1"/>
</dbReference>
<evidence type="ECO:0000259" key="12">
    <source>
        <dbReference type="Pfam" id="PF08264"/>
    </source>
</evidence>
<evidence type="ECO:0000256" key="10">
    <source>
        <dbReference type="RuleBase" id="RU363035"/>
    </source>
</evidence>
<dbReference type="RefSeq" id="WP_007556767.1">
    <property type="nucleotide sequence ID" value="NC_022793.1"/>
</dbReference>
<evidence type="ECO:0000256" key="4">
    <source>
        <dbReference type="ARBA" id="ARBA00022741"/>
    </source>
</evidence>
<sequence length="876" mass="100901">MKNNTFNPQEYESKWQKIWNQACIFQTDNQKHKNKYYILEMLPYPSGNIHMGHLRNYVIGDALARFMMARDFSVMHAMGWDAFGLPAENAARENGISPKKWTYDNIKTMKKQLESIGLSIDWNREFATCDTDYYYCQQILFLEFMKNGLVFRKSSKVNWDPVDQTVLANEQVIDGRGWRSSALVEQRDLTQWFFKISDFSQELLDYLDQLPEWPEKVKTIQKNWIGRSEGVEIRWEISKNTLDNIKEILVYTTKPETLFGASFLAISPDHPLSKSLSNYKPNIKKFCVEAKKIGTSSLELEKNEKNGISTGITVKHPLNPDLEIPVYIANFVIMEYGTGAIFGCPFADQRDMDFAKKYSLPIIPIIKCDTINSDYMIENGKAYSGDGIMINSSFLDGMKNKEAFKTVLSRLKKTNLNGYPIAVHKVMFRLRDWGISRQRYWGCPIPIIHCSKCGIVEVPKEDLPVNLPEDANFDTPGNPLDNHPDWKIAPCPKCGLKAQRETDTMDTFVDSSWYYMRYISPHSKSPVDTSVLDNWLPVDQYIGGIEHAILHLLYARFFTHAMNKFGITKIKEPFKRLFVQGMIVHETYYQLDGIKKSYFTPEEVFLKNIKGKVHAFRIDDNSEVFIGPLEKMSKSKKNIINPTKIIKSYGADTARLFVLSDSPPERDVIWSNSGVDSTHKFIKQIWNLIYNAKTELENISSKCYKEDDDILNITKSTHEILKAVEENYEKFFLHKVVANIHELVNVLHKPLINIAKGLGSNSIKLAVRESLNKLIIIMSPITPHFAEECWQLLGNTDLVAKQKWPKFNPSFLIKEDIIIPIQINGKRKAQIKVPKNADDDFIKQTALKLDVIKKTLQNKHPKKIIVISRRIINIVI</sequence>
<dbReference type="Gene3D" id="3.40.50.620">
    <property type="entry name" value="HUPs"/>
    <property type="match status" value="2"/>
</dbReference>
<dbReference type="PANTHER" id="PTHR43740:SF2">
    <property type="entry name" value="LEUCINE--TRNA LIGASE, MITOCHONDRIAL"/>
    <property type="match status" value="1"/>
</dbReference>
<keyword evidence="3 9" id="KW-0436">Ligase</keyword>
<evidence type="ECO:0000256" key="2">
    <source>
        <dbReference type="ARBA" id="ARBA00022490"/>
    </source>
</evidence>
<accession>U6B703</accession>
<keyword evidence="4 9" id="KW-0547">Nucleotide-binding</keyword>
<dbReference type="InterPro" id="IPR013155">
    <property type="entry name" value="M/V/L/I-tRNA-synth_anticd-bd"/>
</dbReference>